<keyword evidence="7" id="KW-1185">Reference proteome</keyword>
<evidence type="ECO:0000256" key="3">
    <source>
        <dbReference type="ARBA" id="ARBA00022723"/>
    </source>
</evidence>
<evidence type="ECO:0000256" key="4">
    <source>
        <dbReference type="ARBA" id="ARBA00022837"/>
    </source>
</evidence>
<organism evidence="6 7">
    <name type="scientific">Nocardia pseudobrasiliensis</name>
    <dbReference type="NCBI Taxonomy" id="45979"/>
    <lineage>
        <taxon>Bacteria</taxon>
        <taxon>Bacillati</taxon>
        <taxon>Actinomycetota</taxon>
        <taxon>Actinomycetes</taxon>
        <taxon>Mycobacteriales</taxon>
        <taxon>Nocardiaceae</taxon>
        <taxon>Nocardia</taxon>
    </lineage>
</organism>
<dbReference type="RefSeq" id="WP_068001166.1">
    <property type="nucleotide sequence ID" value="NZ_QQBC01000015.1"/>
</dbReference>
<evidence type="ECO:0000313" key="6">
    <source>
        <dbReference type="EMBL" id="RDI60447.1"/>
    </source>
</evidence>
<dbReference type="STRING" id="1210086.GCA_001613105_04602"/>
<dbReference type="InterPro" id="IPR036820">
    <property type="entry name" value="Archease_dom_sf"/>
</dbReference>
<comment type="similarity">
    <text evidence="1">Belongs to the archease family.</text>
</comment>
<dbReference type="SUPFAM" id="SSF69819">
    <property type="entry name" value="MTH1598-like"/>
    <property type="match status" value="1"/>
</dbReference>
<evidence type="ECO:0000256" key="2">
    <source>
        <dbReference type="ARBA" id="ARBA00022694"/>
    </source>
</evidence>
<dbReference type="Pfam" id="PF01951">
    <property type="entry name" value="Archease"/>
    <property type="match status" value="1"/>
</dbReference>
<evidence type="ECO:0000259" key="5">
    <source>
        <dbReference type="Pfam" id="PF01951"/>
    </source>
</evidence>
<dbReference type="GO" id="GO:0008033">
    <property type="term" value="P:tRNA processing"/>
    <property type="evidence" value="ECO:0007669"/>
    <property type="project" value="UniProtKB-KW"/>
</dbReference>
<proteinExistence type="inferred from homology"/>
<accession>A0A370HPQ6</accession>
<dbReference type="GO" id="GO:0046872">
    <property type="term" value="F:metal ion binding"/>
    <property type="evidence" value="ECO:0007669"/>
    <property type="project" value="UniProtKB-KW"/>
</dbReference>
<dbReference type="EMBL" id="QQBC01000015">
    <property type="protein sequence ID" value="RDI60447.1"/>
    <property type="molecule type" value="Genomic_DNA"/>
</dbReference>
<reference evidence="6 7" key="1">
    <citation type="submission" date="2018-07" db="EMBL/GenBank/DDBJ databases">
        <title>Genomic Encyclopedia of Type Strains, Phase IV (KMG-IV): sequencing the most valuable type-strain genomes for metagenomic binning, comparative biology and taxonomic classification.</title>
        <authorList>
            <person name="Goeker M."/>
        </authorList>
    </citation>
    <scope>NUCLEOTIDE SEQUENCE [LARGE SCALE GENOMIC DNA]</scope>
    <source>
        <strain evidence="6 7">DSM 44290</strain>
    </source>
</reference>
<dbReference type="Proteomes" id="UP000254869">
    <property type="component" value="Unassembled WGS sequence"/>
</dbReference>
<comment type="caution">
    <text evidence="6">The sequence shown here is derived from an EMBL/GenBank/DDBJ whole genome shotgun (WGS) entry which is preliminary data.</text>
</comment>
<keyword evidence="4" id="KW-0106">Calcium</keyword>
<dbReference type="Gene3D" id="3.55.10.10">
    <property type="entry name" value="Archease domain"/>
    <property type="match status" value="1"/>
</dbReference>
<name>A0A370HPQ6_9NOCA</name>
<evidence type="ECO:0000313" key="7">
    <source>
        <dbReference type="Proteomes" id="UP000254869"/>
    </source>
</evidence>
<evidence type="ECO:0000256" key="1">
    <source>
        <dbReference type="ARBA" id="ARBA00007963"/>
    </source>
</evidence>
<gene>
    <name evidence="6" type="ORF">DFR76_11577</name>
</gene>
<dbReference type="AlphaFoldDB" id="A0A370HPQ6"/>
<keyword evidence="3" id="KW-0479">Metal-binding</keyword>
<keyword evidence="2" id="KW-0819">tRNA processing</keyword>
<sequence>MAIRSAGHVSVPHTADLRIEAWAPTQAQCLVEAVNALVDSFIDRPRPHPSSTVEWTLLDDHAENLLADLLDEVIYQMEVFSHVPVATTVESTPNGWRVRFEMAELAEATACGAMPKAVSLHDIRLRPVENGWRCVVTIDV</sequence>
<dbReference type="InterPro" id="IPR023572">
    <property type="entry name" value="Archease_dom"/>
</dbReference>
<protein>
    <submittedName>
        <fullName evidence="6">SHS2 domain-containing protein</fullName>
    </submittedName>
</protein>
<feature type="domain" description="Archease" evidence="5">
    <location>
        <begin position="11"/>
        <end position="140"/>
    </location>
</feature>